<comment type="caution">
    <text evidence="2">The sequence shown here is derived from an EMBL/GenBank/DDBJ whole genome shotgun (WGS) entry which is preliminary data.</text>
</comment>
<accession>A0A4Y2GRB6</accession>
<dbReference type="GO" id="GO:0003824">
    <property type="term" value="F:catalytic activity"/>
    <property type="evidence" value="ECO:0007669"/>
    <property type="project" value="InterPro"/>
</dbReference>
<dbReference type="Proteomes" id="UP000499080">
    <property type="component" value="Unassembled WGS sequence"/>
</dbReference>
<evidence type="ECO:0000313" key="2">
    <source>
        <dbReference type="EMBL" id="GBM55697.1"/>
    </source>
</evidence>
<dbReference type="Gene3D" id="3.60.10.10">
    <property type="entry name" value="Endonuclease/exonuclease/phosphatase"/>
    <property type="match status" value="1"/>
</dbReference>
<organism evidence="2 3">
    <name type="scientific">Araneus ventricosus</name>
    <name type="common">Orbweaver spider</name>
    <name type="synonym">Epeira ventricosa</name>
    <dbReference type="NCBI Taxonomy" id="182803"/>
    <lineage>
        <taxon>Eukaryota</taxon>
        <taxon>Metazoa</taxon>
        <taxon>Ecdysozoa</taxon>
        <taxon>Arthropoda</taxon>
        <taxon>Chelicerata</taxon>
        <taxon>Arachnida</taxon>
        <taxon>Araneae</taxon>
        <taxon>Araneomorphae</taxon>
        <taxon>Entelegynae</taxon>
        <taxon>Araneoidea</taxon>
        <taxon>Araneidae</taxon>
        <taxon>Araneus</taxon>
    </lineage>
</organism>
<feature type="domain" description="Endonuclease/exonuclease/phosphatase" evidence="1">
    <location>
        <begin position="101"/>
        <end position="176"/>
    </location>
</feature>
<reference evidence="2 3" key="1">
    <citation type="journal article" date="2019" name="Sci. Rep.">
        <title>Orb-weaving spider Araneus ventricosus genome elucidates the spidroin gene catalogue.</title>
        <authorList>
            <person name="Kono N."/>
            <person name="Nakamura H."/>
            <person name="Ohtoshi R."/>
            <person name="Moran D.A.P."/>
            <person name="Shinohara A."/>
            <person name="Yoshida Y."/>
            <person name="Fujiwara M."/>
            <person name="Mori M."/>
            <person name="Tomita M."/>
            <person name="Arakawa K."/>
        </authorList>
    </citation>
    <scope>NUCLEOTIDE SEQUENCE [LARGE SCALE GENOMIC DNA]</scope>
</reference>
<keyword evidence="3" id="KW-1185">Reference proteome</keyword>
<dbReference type="InterPro" id="IPR036691">
    <property type="entry name" value="Endo/exonu/phosph_ase_sf"/>
</dbReference>
<dbReference type="SUPFAM" id="SSF56219">
    <property type="entry name" value="DNase I-like"/>
    <property type="match status" value="1"/>
</dbReference>
<sequence>MTKRAHSDPDEQAARPNKTSRKLNLFIKDIGDAEKAKIAIAHAAKQVKGVTDTETEQIDSSSGGLLIGINKKFSPHLVQLHLPPSEVEVQAVRIVIESKYILIINIYYSHGNFEPSFLENLYESISPPFIIVGDFNIHHQILGSLRTSKSANVVLDWISTHNMCILNTSDPTPDSKESLSERLWKPCRRQG</sequence>
<dbReference type="AlphaFoldDB" id="A0A4Y2GRB6"/>
<dbReference type="InterPro" id="IPR005135">
    <property type="entry name" value="Endo/exonuclease/phosphatase"/>
</dbReference>
<gene>
    <name evidence="2" type="ORF">AVEN_196597_1</name>
</gene>
<protein>
    <recommendedName>
        <fullName evidence="1">Endonuclease/exonuclease/phosphatase domain-containing protein</fullName>
    </recommendedName>
</protein>
<proteinExistence type="predicted"/>
<evidence type="ECO:0000313" key="3">
    <source>
        <dbReference type="Proteomes" id="UP000499080"/>
    </source>
</evidence>
<name>A0A4Y2GRB6_ARAVE</name>
<evidence type="ECO:0000259" key="1">
    <source>
        <dbReference type="Pfam" id="PF14529"/>
    </source>
</evidence>
<dbReference type="Pfam" id="PF14529">
    <property type="entry name" value="Exo_endo_phos_2"/>
    <property type="match status" value="1"/>
</dbReference>
<dbReference type="EMBL" id="BGPR01001514">
    <property type="protein sequence ID" value="GBM55697.1"/>
    <property type="molecule type" value="Genomic_DNA"/>
</dbReference>